<dbReference type="EMBL" id="JBIATK010000015">
    <property type="protein sequence ID" value="MFF4027560.1"/>
    <property type="molecule type" value="Genomic_DNA"/>
</dbReference>
<proteinExistence type="predicted"/>
<dbReference type="InterPro" id="IPR025701">
    <property type="entry name" value="UBQ-conjugat_E2_E"/>
</dbReference>
<dbReference type="Proteomes" id="UP001602089">
    <property type="component" value="Unassembled WGS sequence"/>
</dbReference>
<evidence type="ECO:0000313" key="2">
    <source>
        <dbReference type="Proteomes" id="UP001602089"/>
    </source>
</evidence>
<keyword evidence="2" id="KW-1185">Reference proteome</keyword>
<reference evidence="1 2" key="1">
    <citation type="submission" date="2024-10" db="EMBL/GenBank/DDBJ databases">
        <title>The Natural Products Discovery Center: Release of the First 8490 Sequenced Strains for Exploring Actinobacteria Biosynthetic Diversity.</title>
        <authorList>
            <person name="Kalkreuter E."/>
            <person name="Kautsar S.A."/>
            <person name="Yang D."/>
            <person name="Bader C.D."/>
            <person name="Teijaro C.N."/>
            <person name="Fluegel L."/>
            <person name="Davis C.M."/>
            <person name="Simpson J.R."/>
            <person name="Lauterbach L."/>
            <person name="Steele A.D."/>
            <person name="Gui C."/>
            <person name="Meng S."/>
            <person name="Li G."/>
            <person name="Viehrig K."/>
            <person name="Ye F."/>
            <person name="Su P."/>
            <person name="Kiefer A.F."/>
            <person name="Nichols A."/>
            <person name="Cepeda A.J."/>
            <person name="Yan W."/>
            <person name="Fan B."/>
            <person name="Jiang Y."/>
            <person name="Adhikari A."/>
            <person name="Zheng C.-J."/>
            <person name="Schuster L."/>
            <person name="Cowan T.M."/>
            <person name="Smanski M.J."/>
            <person name="Chevrette M.G."/>
            <person name="De Carvalho L.P.S."/>
            <person name="Shen B."/>
        </authorList>
    </citation>
    <scope>NUCLEOTIDE SEQUENCE [LARGE SCALE GENOMIC DNA]</scope>
    <source>
        <strain evidence="1 2">NPDC001867</strain>
    </source>
</reference>
<dbReference type="RefSeq" id="WP_195021892.1">
    <property type="nucleotide sequence ID" value="NZ_JADLPS010000001.1"/>
</dbReference>
<dbReference type="Pfam" id="PF14462">
    <property type="entry name" value="Prok-E2_E"/>
    <property type="match status" value="1"/>
</dbReference>
<protein>
    <submittedName>
        <fullName evidence="1">E2/UBC family protein</fullName>
    </submittedName>
</protein>
<organism evidence="1 2">
    <name type="scientific">Nocardia elegans</name>
    <dbReference type="NCBI Taxonomy" id="300029"/>
    <lineage>
        <taxon>Bacteria</taxon>
        <taxon>Bacillati</taxon>
        <taxon>Actinomycetota</taxon>
        <taxon>Actinomycetes</taxon>
        <taxon>Mycobacteriales</taxon>
        <taxon>Nocardiaceae</taxon>
        <taxon>Nocardia</taxon>
    </lineage>
</organism>
<gene>
    <name evidence="1" type="ORF">ACFYY5_32410</name>
</gene>
<evidence type="ECO:0000313" key="1">
    <source>
        <dbReference type="EMBL" id="MFF4027560.1"/>
    </source>
</evidence>
<accession>A0ABW6TN60</accession>
<comment type="caution">
    <text evidence="1">The sequence shown here is derived from an EMBL/GenBank/DDBJ whole genome shotgun (WGS) entry which is preliminary data.</text>
</comment>
<name>A0ABW6TN60_9NOCA</name>
<sequence>MALPNETERRISRLKSEAVLIGMRFGEASYDQKDGAWLHVPHFGMPQGWNTDTVGILIDVPWGTPGYPVVAPQWFWTNRDLATNDGTSIDHFFTGDRDPAYQSQGWGHFCVHLNDWKPANGLSLRSGHSLLTYLNLIWTIFHDHGTLSRR</sequence>